<dbReference type="Proteomes" id="UP001219525">
    <property type="component" value="Unassembled WGS sequence"/>
</dbReference>
<keyword evidence="3" id="KW-1185">Reference proteome</keyword>
<evidence type="ECO:0000313" key="2">
    <source>
        <dbReference type="EMBL" id="KAJ7213585.1"/>
    </source>
</evidence>
<sequence>VICALFILNFLLFDSYPSSESNCTTYSTIATTMFNFATCLCTYGHAGKRKETWQTSNTRGLGLGDSLLMGWGWAMEPKEHAAECRTVEVLGFGGAIKYGPWVCLFDDLRPHYAPDGAAAARALVQLIGLDPKTTTTQMDRLCGDVRVGDTEKRFLWHDATHSNSIPHQKKSGSEEISEHLRHIEWRVKLLMMRVDENGLGIRTATTLAVPPMGMALANAVVVAGRQFRQNGDTSSKHHDRAYLANDWYLSSGPLATPAAVALFLQLQNAAGMWLCDDIPAGLSFGCLTGLGWAQNMPRIMVPDWALPAWPTSGHMCSTSAKCPIYGPTLYCQYITVSLTADGVGRVPHPRTQPSCGGRTEEDRPTRMYIACDGVRGGLYVGNECETSVGGTDTGGDKKASSIVNHITNPGLQNALATMA</sequence>
<name>A0AAD6YHC3_9AGAR</name>
<protein>
    <submittedName>
        <fullName evidence="2">Uncharacterized protein</fullName>
    </submittedName>
</protein>
<keyword evidence="1" id="KW-0732">Signal</keyword>
<dbReference type="AlphaFoldDB" id="A0AAD6YHC3"/>
<organism evidence="2 3">
    <name type="scientific">Mycena pura</name>
    <dbReference type="NCBI Taxonomy" id="153505"/>
    <lineage>
        <taxon>Eukaryota</taxon>
        <taxon>Fungi</taxon>
        <taxon>Dikarya</taxon>
        <taxon>Basidiomycota</taxon>
        <taxon>Agaricomycotina</taxon>
        <taxon>Agaricomycetes</taxon>
        <taxon>Agaricomycetidae</taxon>
        <taxon>Agaricales</taxon>
        <taxon>Marasmiineae</taxon>
        <taxon>Mycenaceae</taxon>
        <taxon>Mycena</taxon>
    </lineage>
</organism>
<gene>
    <name evidence="2" type="ORF">GGX14DRAFT_619058</name>
</gene>
<evidence type="ECO:0000313" key="3">
    <source>
        <dbReference type="Proteomes" id="UP001219525"/>
    </source>
</evidence>
<feature type="chain" id="PRO_5042278746" evidence="1">
    <location>
        <begin position="22"/>
        <end position="419"/>
    </location>
</feature>
<evidence type="ECO:0000256" key="1">
    <source>
        <dbReference type="SAM" id="SignalP"/>
    </source>
</evidence>
<comment type="caution">
    <text evidence="2">The sequence shown here is derived from an EMBL/GenBank/DDBJ whole genome shotgun (WGS) entry which is preliminary data.</text>
</comment>
<feature type="non-terminal residue" evidence="2">
    <location>
        <position position="419"/>
    </location>
</feature>
<reference evidence="2" key="1">
    <citation type="submission" date="2023-03" db="EMBL/GenBank/DDBJ databases">
        <title>Massive genome expansion in bonnet fungi (Mycena s.s.) driven by repeated elements and novel gene families across ecological guilds.</title>
        <authorList>
            <consortium name="Lawrence Berkeley National Laboratory"/>
            <person name="Harder C.B."/>
            <person name="Miyauchi S."/>
            <person name="Viragh M."/>
            <person name="Kuo A."/>
            <person name="Thoen E."/>
            <person name="Andreopoulos B."/>
            <person name="Lu D."/>
            <person name="Skrede I."/>
            <person name="Drula E."/>
            <person name="Henrissat B."/>
            <person name="Morin E."/>
            <person name="Kohler A."/>
            <person name="Barry K."/>
            <person name="LaButti K."/>
            <person name="Morin E."/>
            <person name="Salamov A."/>
            <person name="Lipzen A."/>
            <person name="Mereny Z."/>
            <person name="Hegedus B."/>
            <person name="Baldrian P."/>
            <person name="Stursova M."/>
            <person name="Weitz H."/>
            <person name="Taylor A."/>
            <person name="Grigoriev I.V."/>
            <person name="Nagy L.G."/>
            <person name="Martin F."/>
            <person name="Kauserud H."/>
        </authorList>
    </citation>
    <scope>NUCLEOTIDE SEQUENCE</scope>
    <source>
        <strain evidence="2">9144</strain>
    </source>
</reference>
<accession>A0AAD6YHC3</accession>
<feature type="signal peptide" evidence="1">
    <location>
        <begin position="1"/>
        <end position="21"/>
    </location>
</feature>
<dbReference type="EMBL" id="JARJCW010000021">
    <property type="protein sequence ID" value="KAJ7213585.1"/>
    <property type="molecule type" value="Genomic_DNA"/>
</dbReference>
<proteinExistence type="predicted"/>